<evidence type="ECO:0000256" key="5">
    <source>
        <dbReference type="ARBA" id="ARBA00022692"/>
    </source>
</evidence>
<dbReference type="InterPro" id="IPR039857">
    <property type="entry name" value="Ift122/121"/>
</dbReference>
<feature type="domain" description="IFT122 second beta-propeller" evidence="14">
    <location>
        <begin position="315"/>
        <end position="566"/>
    </location>
</feature>
<dbReference type="InterPro" id="IPR056152">
    <property type="entry name" value="Beta-prop_IFT122_2nd"/>
</dbReference>
<dbReference type="EMBL" id="LWCA01000227">
    <property type="protein sequence ID" value="OAF69808.1"/>
    <property type="molecule type" value="Genomic_DNA"/>
</dbReference>
<dbReference type="InterPro" id="IPR057411">
    <property type="entry name" value="TPR_IFT122"/>
</dbReference>
<evidence type="ECO:0000256" key="4">
    <source>
        <dbReference type="ARBA" id="ARBA00022574"/>
    </source>
</evidence>
<name>A0A177B697_9BILA</name>
<evidence type="ECO:0000256" key="2">
    <source>
        <dbReference type="ARBA" id="ARBA00004173"/>
    </source>
</evidence>
<feature type="transmembrane region" description="Helical" evidence="12">
    <location>
        <begin position="1165"/>
        <end position="1188"/>
    </location>
</feature>
<organism evidence="18 19">
    <name type="scientific">Intoshia linei</name>
    <dbReference type="NCBI Taxonomy" id="1819745"/>
    <lineage>
        <taxon>Eukaryota</taxon>
        <taxon>Metazoa</taxon>
        <taxon>Spiralia</taxon>
        <taxon>Lophotrochozoa</taxon>
        <taxon>Mesozoa</taxon>
        <taxon>Orthonectida</taxon>
        <taxon>Rhopaluridae</taxon>
        <taxon>Intoshia</taxon>
    </lineage>
</organism>
<dbReference type="PANTHER" id="PTHR12764">
    <property type="entry name" value="WD REPEAT DOMAIN-RELATED"/>
    <property type="match status" value="1"/>
</dbReference>
<dbReference type="InterPro" id="IPR056838">
    <property type="entry name" value="Zn_ribbon_IFT122"/>
</dbReference>
<dbReference type="GO" id="GO:0035721">
    <property type="term" value="P:intraciliary retrograde transport"/>
    <property type="evidence" value="ECO:0007669"/>
    <property type="project" value="TreeGrafter"/>
</dbReference>
<dbReference type="InterPro" id="IPR056153">
    <property type="entry name" value="Beta-prop_IFT122_1st"/>
</dbReference>
<keyword evidence="5 12" id="KW-0812">Transmembrane</keyword>
<dbReference type="PANTHER" id="PTHR12764:SF4">
    <property type="entry name" value="INTRAFLAGELLAR TRANSPORT PROTEIN 122 HOMOLOG"/>
    <property type="match status" value="1"/>
</dbReference>
<comment type="subcellular location">
    <subcellularLocation>
        <location evidence="1">Cell projection</location>
        <location evidence="1">Cilium</location>
    </subcellularLocation>
    <subcellularLocation>
        <location evidence="2">Mitochondrion</location>
    </subcellularLocation>
</comment>
<evidence type="ECO:0000256" key="7">
    <source>
        <dbReference type="ARBA" id="ARBA00022989"/>
    </source>
</evidence>
<dbReference type="Pfam" id="PF23381">
    <property type="entry name" value="Beta-prop_IFT122_1st"/>
    <property type="match status" value="1"/>
</dbReference>
<evidence type="ECO:0000256" key="10">
    <source>
        <dbReference type="ARBA" id="ARBA00023273"/>
    </source>
</evidence>
<dbReference type="PROSITE" id="PS50294">
    <property type="entry name" value="WD_REPEATS_REGION"/>
    <property type="match status" value="1"/>
</dbReference>
<evidence type="ECO:0000256" key="12">
    <source>
        <dbReference type="SAM" id="Phobius"/>
    </source>
</evidence>
<dbReference type="SUPFAM" id="SSF50978">
    <property type="entry name" value="WD40 repeat-like"/>
    <property type="match status" value="2"/>
</dbReference>
<evidence type="ECO:0000256" key="9">
    <source>
        <dbReference type="ARBA" id="ARBA00023136"/>
    </source>
</evidence>
<keyword evidence="9 12" id="KW-0472">Membrane</keyword>
<dbReference type="InterPro" id="IPR001680">
    <property type="entry name" value="WD40_rpt"/>
</dbReference>
<keyword evidence="18" id="KW-0282">Flagellum</keyword>
<evidence type="ECO:0000259" key="17">
    <source>
        <dbReference type="Pfam" id="PF25295"/>
    </source>
</evidence>
<protein>
    <recommendedName>
        <fullName evidence="3">Intraflagellar transport protein 122 homolog</fullName>
    </recommendedName>
</protein>
<keyword evidence="8" id="KW-0969">Cilium</keyword>
<feature type="domain" description="IFT122 first beta-propeller" evidence="15">
    <location>
        <begin position="19"/>
        <end position="192"/>
    </location>
</feature>
<dbReference type="GO" id="GO:1905515">
    <property type="term" value="P:non-motile cilium assembly"/>
    <property type="evidence" value="ECO:0007669"/>
    <property type="project" value="TreeGrafter"/>
</dbReference>
<dbReference type="Proteomes" id="UP000078046">
    <property type="component" value="Unassembled WGS sequence"/>
</dbReference>
<dbReference type="PROSITE" id="PS50082">
    <property type="entry name" value="WD_REPEATS_2"/>
    <property type="match status" value="1"/>
</dbReference>
<feature type="domain" description="Intraflagellar transport protein 122 homolog TPR" evidence="17">
    <location>
        <begin position="581"/>
        <end position="953"/>
    </location>
</feature>
<feature type="domain" description="IFT122 zinc ribbon" evidence="16">
    <location>
        <begin position="1007"/>
        <end position="1051"/>
    </location>
</feature>
<keyword evidence="19" id="KW-1185">Reference proteome</keyword>
<dbReference type="GO" id="GO:0097730">
    <property type="term" value="C:non-motile cilium"/>
    <property type="evidence" value="ECO:0007669"/>
    <property type="project" value="TreeGrafter"/>
</dbReference>
<accession>A0A177B697</accession>
<evidence type="ECO:0000256" key="3">
    <source>
        <dbReference type="ARBA" id="ARBA00019442"/>
    </source>
</evidence>
<dbReference type="InterPro" id="IPR036322">
    <property type="entry name" value="WD40_repeat_dom_sf"/>
</dbReference>
<dbReference type="InterPro" id="IPR007667">
    <property type="entry name" value="Hypoxia_induced_domain"/>
</dbReference>
<dbReference type="OrthoDB" id="10255582at2759"/>
<evidence type="ECO:0000259" key="13">
    <source>
        <dbReference type="Pfam" id="PF04588"/>
    </source>
</evidence>
<reference evidence="18 19" key="1">
    <citation type="submission" date="2016-04" db="EMBL/GenBank/DDBJ databases">
        <title>The genome of Intoshia linei affirms orthonectids as highly simplified spiralians.</title>
        <authorList>
            <person name="Mikhailov K.V."/>
            <person name="Slusarev G.S."/>
            <person name="Nikitin M.A."/>
            <person name="Logacheva M.D."/>
            <person name="Penin A."/>
            <person name="Aleoshin V."/>
            <person name="Panchin Y.V."/>
        </authorList>
    </citation>
    <scope>NUCLEOTIDE SEQUENCE [LARGE SCALE GENOMIC DNA]</scope>
    <source>
        <strain evidence="18">Intl2013</strain>
        <tissue evidence="18">Whole animal</tissue>
    </source>
</reference>
<sequence length="1227" mass="142183">MFETRNIWKISKTSKEDKIQTIWSVCFSPEGEWIVSSNGKLVDVHSTTEGVLIKSLRGHKDIIYSVAFSAYPGEHFASGSADKMVIIWNRRLDPIMKFSLNDSIQSICFNPVLPIITACSISNYGNMYFSKKDIKKYNVNNRITCCDWSLDGQLFAIGQYRGTVIIFGLGNVEKYKLNVKKANVPIWCIKWSNIRDDVFIFVGQWNRTLTLYNLNSEKNYTDTTLSFDPCFIHWIPNKPMFIIGGSNGMCQVMNKDGVYLSDIVNNNFISKPNEEKIGENWILSGACSLKNNFIVTCKENGEMSVQNLQFKLLYAYFNKKYAIRENGSNVVIHDWNNDKKFKIKCKDRINKIALYTHRLAIVQDESIIIYQEISKGKMYDIQYKLITKIAYNDKFENFIVFTNHFVVIKKHIYEIYSFDNILIGNWMFDCDITYSSAVGGAPNKEYFIIGCSDGNVYKSFVHFVSPITIAQHTNSILYAQVNPLHQTVAFIDDTNTLFVVDIDQLLIIYQEPNAIHFKWNCSIPDILVFNSGDTLHFKMANFGVHSLYFDGRIIDYDGTKIYLLVDDKIEIIHISHNYFVEKYIENGQLTRALDISSYGIDRHTWSLLGEAALYNLNMDVAKIAYQNLKDFLILELIYSIELKKIQNVENDILMGEIYAYNKKYNEAAKCYMRVGQVQMVIDMFILLRMFEKAKEWVNESNSLSEIEKREISSKEAHWAAAQKNPAIAIELFLENEQYTEAIDVASQNNSHELIMKIANKIDRGQTKSLYNCVKKLLNMRQYLSAIDVLSKMGDFKKQIEIYVHIKDWDKAIELAEKNEMYRELAYYPYAVYLAENGQFDEAHYAYQKAGRSEDAIKVLHKMLDSSLSKSIYEESAYYCWKLAQQCLMAKDKKIIHKFENYYKLSAIYFAYRHIHSYIEDPFIAHENETIFNVGKYLINTLYELNYIPKGISQTSLYYTLGNLASSSEAYRLALYCFEKLQHLYVSDLKDNIDLQLLLLRTKPNINSEDLNIICYRCSKTLTLVNEQGNKCPYCGNPLIYSYSSFEILPLVKFQIDADITDEEAEKLIKIENEQLHTPTDFLHLSSRCSVIFYDMHIMYKNERAEIVLNRESLSNLNYTDVIICKWPQHLSNDYYHNMMPGAFLNKCDLCNNMDPTPNKFKFNPFYMAACGGSFLTAGALGKGIYSFIKKDSAQQSKFMMLRCGLQFMALSLLTCSYFYKKSSMKHK</sequence>
<dbReference type="GO" id="GO:0005739">
    <property type="term" value="C:mitochondrion"/>
    <property type="evidence" value="ECO:0007669"/>
    <property type="project" value="UniProtKB-SubCell"/>
</dbReference>
<dbReference type="Gene3D" id="1.25.40.470">
    <property type="match status" value="1"/>
</dbReference>
<dbReference type="Pfam" id="PF04588">
    <property type="entry name" value="HIG_1_N"/>
    <property type="match status" value="1"/>
</dbReference>
<dbReference type="Gene3D" id="2.130.10.10">
    <property type="entry name" value="YVTN repeat-like/Quinoprotein amine dehydrogenase"/>
    <property type="match status" value="2"/>
</dbReference>
<comment type="caution">
    <text evidence="18">The sequence shown here is derived from an EMBL/GenBank/DDBJ whole genome shotgun (WGS) entry which is preliminary data.</text>
</comment>
<dbReference type="GO" id="GO:0061512">
    <property type="term" value="P:protein localization to cilium"/>
    <property type="evidence" value="ECO:0007669"/>
    <property type="project" value="TreeGrafter"/>
</dbReference>
<dbReference type="SUPFAM" id="SSF48452">
    <property type="entry name" value="TPR-like"/>
    <property type="match status" value="1"/>
</dbReference>
<evidence type="ECO:0000256" key="11">
    <source>
        <dbReference type="PROSITE-ProRule" id="PRU00221"/>
    </source>
</evidence>
<evidence type="ECO:0000256" key="8">
    <source>
        <dbReference type="ARBA" id="ARBA00023069"/>
    </source>
</evidence>
<evidence type="ECO:0000259" key="16">
    <source>
        <dbReference type="Pfam" id="PF25144"/>
    </source>
</evidence>
<evidence type="ECO:0000313" key="18">
    <source>
        <dbReference type="EMBL" id="OAF69808.1"/>
    </source>
</evidence>
<dbReference type="Pfam" id="PF23377">
    <property type="entry name" value="Beta-prop_IFT122_2nd"/>
    <property type="match status" value="1"/>
</dbReference>
<feature type="transmembrane region" description="Helical" evidence="12">
    <location>
        <begin position="1200"/>
        <end position="1219"/>
    </location>
</feature>
<feature type="repeat" description="WD" evidence="11">
    <location>
        <begin position="56"/>
        <end position="89"/>
    </location>
</feature>
<keyword evidence="6" id="KW-0677">Repeat</keyword>
<dbReference type="Pfam" id="PF25295">
    <property type="entry name" value="TPR_IFT122"/>
    <property type="match status" value="1"/>
</dbReference>
<keyword evidence="10" id="KW-0966">Cell projection</keyword>
<dbReference type="SMART" id="SM00320">
    <property type="entry name" value="WD40"/>
    <property type="match status" value="5"/>
</dbReference>
<dbReference type="InterPro" id="IPR011990">
    <property type="entry name" value="TPR-like_helical_dom_sf"/>
</dbReference>
<feature type="domain" description="HIG1" evidence="13">
    <location>
        <begin position="1172"/>
        <end position="1215"/>
    </location>
</feature>
<dbReference type="AlphaFoldDB" id="A0A177B697"/>
<dbReference type="Pfam" id="PF25144">
    <property type="entry name" value="Zn_ribbon_IFT122"/>
    <property type="match status" value="1"/>
</dbReference>
<keyword evidence="7 12" id="KW-1133">Transmembrane helix</keyword>
<evidence type="ECO:0000256" key="6">
    <source>
        <dbReference type="ARBA" id="ARBA00022737"/>
    </source>
</evidence>
<proteinExistence type="predicted"/>
<dbReference type="InterPro" id="IPR015943">
    <property type="entry name" value="WD40/YVTN_repeat-like_dom_sf"/>
</dbReference>
<evidence type="ECO:0000313" key="19">
    <source>
        <dbReference type="Proteomes" id="UP000078046"/>
    </source>
</evidence>
<evidence type="ECO:0000259" key="14">
    <source>
        <dbReference type="Pfam" id="PF23377"/>
    </source>
</evidence>
<evidence type="ECO:0000259" key="15">
    <source>
        <dbReference type="Pfam" id="PF23381"/>
    </source>
</evidence>
<gene>
    <name evidence="18" type="ORF">A3Q56_02434</name>
</gene>
<evidence type="ECO:0000256" key="1">
    <source>
        <dbReference type="ARBA" id="ARBA00004138"/>
    </source>
</evidence>
<dbReference type="GO" id="GO:0030991">
    <property type="term" value="C:intraciliary transport particle A"/>
    <property type="evidence" value="ECO:0007669"/>
    <property type="project" value="TreeGrafter"/>
</dbReference>
<keyword evidence="4 11" id="KW-0853">WD repeat</keyword>